<organism evidence="1 2">
    <name type="scientific">Populus trichocarpa</name>
    <name type="common">Western balsam poplar</name>
    <name type="synonym">Populus balsamifera subsp. trichocarpa</name>
    <dbReference type="NCBI Taxonomy" id="3694"/>
    <lineage>
        <taxon>Eukaryota</taxon>
        <taxon>Viridiplantae</taxon>
        <taxon>Streptophyta</taxon>
        <taxon>Embryophyta</taxon>
        <taxon>Tracheophyta</taxon>
        <taxon>Spermatophyta</taxon>
        <taxon>Magnoliopsida</taxon>
        <taxon>eudicotyledons</taxon>
        <taxon>Gunneridae</taxon>
        <taxon>Pentapetalae</taxon>
        <taxon>rosids</taxon>
        <taxon>fabids</taxon>
        <taxon>Malpighiales</taxon>
        <taxon>Salicaceae</taxon>
        <taxon>Saliceae</taxon>
        <taxon>Populus</taxon>
    </lineage>
</organism>
<dbReference type="EMBL" id="CM009297">
    <property type="protein sequence ID" value="PNT24726.1"/>
    <property type="molecule type" value="Genomic_DNA"/>
</dbReference>
<evidence type="ECO:0000313" key="1">
    <source>
        <dbReference type="EMBL" id="PNT24726.1"/>
    </source>
</evidence>
<evidence type="ECO:0000313" key="2">
    <source>
        <dbReference type="Proteomes" id="UP000006729"/>
    </source>
</evidence>
<dbReference type="InParanoid" id="A0A2K1ZHI1"/>
<keyword evidence="2" id="KW-1185">Reference proteome</keyword>
<reference evidence="1 2" key="1">
    <citation type="journal article" date="2006" name="Science">
        <title>The genome of black cottonwood, Populus trichocarpa (Torr. &amp; Gray).</title>
        <authorList>
            <person name="Tuskan G.A."/>
            <person name="Difazio S."/>
            <person name="Jansson S."/>
            <person name="Bohlmann J."/>
            <person name="Grigoriev I."/>
            <person name="Hellsten U."/>
            <person name="Putnam N."/>
            <person name="Ralph S."/>
            <person name="Rombauts S."/>
            <person name="Salamov A."/>
            <person name="Schein J."/>
            <person name="Sterck L."/>
            <person name="Aerts A."/>
            <person name="Bhalerao R.R."/>
            <person name="Bhalerao R.P."/>
            <person name="Blaudez D."/>
            <person name="Boerjan W."/>
            <person name="Brun A."/>
            <person name="Brunner A."/>
            <person name="Busov V."/>
            <person name="Campbell M."/>
            <person name="Carlson J."/>
            <person name="Chalot M."/>
            <person name="Chapman J."/>
            <person name="Chen G.L."/>
            <person name="Cooper D."/>
            <person name="Coutinho P.M."/>
            <person name="Couturier J."/>
            <person name="Covert S."/>
            <person name="Cronk Q."/>
            <person name="Cunningham R."/>
            <person name="Davis J."/>
            <person name="Degroeve S."/>
            <person name="Dejardin A."/>
            <person name="Depamphilis C."/>
            <person name="Detter J."/>
            <person name="Dirks B."/>
            <person name="Dubchak I."/>
            <person name="Duplessis S."/>
            <person name="Ehlting J."/>
            <person name="Ellis B."/>
            <person name="Gendler K."/>
            <person name="Goodstein D."/>
            <person name="Gribskov M."/>
            <person name="Grimwood J."/>
            <person name="Groover A."/>
            <person name="Gunter L."/>
            <person name="Hamberger B."/>
            <person name="Heinze B."/>
            <person name="Helariutta Y."/>
            <person name="Henrissat B."/>
            <person name="Holligan D."/>
            <person name="Holt R."/>
            <person name="Huang W."/>
            <person name="Islam-Faridi N."/>
            <person name="Jones S."/>
            <person name="Jones-Rhoades M."/>
            <person name="Jorgensen R."/>
            <person name="Joshi C."/>
            <person name="Kangasjarvi J."/>
            <person name="Karlsson J."/>
            <person name="Kelleher C."/>
            <person name="Kirkpatrick R."/>
            <person name="Kirst M."/>
            <person name="Kohler A."/>
            <person name="Kalluri U."/>
            <person name="Larimer F."/>
            <person name="Leebens-Mack J."/>
            <person name="Leple J.C."/>
            <person name="Locascio P."/>
            <person name="Lou Y."/>
            <person name="Lucas S."/>
            <person name="Martin F."/>
            <person name="Montanini B."/>
            <person name="Napoli C."/>
            <person name="Nelson D.R."/>
            <person name="Nelson C."/>
            <person name="Nieminen K."/>
            <person name="Nilsson O."/>
            <person name="Pereda V."/>
            <person name="Peter G."/>
            <person name="Philippe R."/>
            <person name="Pilate G."/>
            <person name="Poliakov A."/>
            <person name="Razumovskaya J."/>
            <person name="Richardson P."/>
            <person name="Rinaldi C."/>
            <person name="Ritland K."/>
            <person name="Rouze P."/>
            <person name="Ryaboy D."/>
            <person name="Schmutz J."/>
            <person name="Schrader J."/>
            <person name="Segerman B."/>
            <person name="Shin H."/>
            <person name="Siddiqui A."/>
            <person name="Sterky F."/>
            <person name="Terry A."/>
            <person name="Tsai C.J."/>
            <person name="Uberbacher E."/>
            <person name="Unneberg P."/>
            <person name="Vahala J."/>
            <person name="Wall K."/>
            <person name="Wessler S."/>
            <person name="Yang G."/>
            <person name="Yin T."/>
            <person name="Douglas C."/>
            <person name="Marra M."/>
            <person name="Sandberg G."/>
            <person name="Van de Peer Y."/>
            <person name="Rokhsar D."/>
        </authorList>
    </citation>
    <scope>NUCLEOTIDE SEQUENCE [LARGE SCALE GENOMIC DNA]</scope>
    <source>
        <strain evidence="2">cv. Nisqually</strain>
    </source>
</reference>
<dbReference type="Proteomes" id="UP000006729">
    <property type="component" value="Chromosome 8"/>
</dbReference>
<protein>
    <submittedName>
        <fullName evidence="1">Uncharacterized protein</fullName>
    </submittedName>
</protein>
<gene>
    <name evidence="1" type="ORF">POPTR_008G148500</name>
</gene>
<dbReference type="AlphaFoldDB" id="A0A2K1ZHI1"/>
<accession>A0A2K1ZHI1</accession>
<proteinExistence type="predicted"/>
<name>A0A2K1ZHI1_POPTR</name>
<sequence length="67" mass="7675">MCQACMCFTIIFDMHADLICSVRKFWKCDISGSEACIIALYKSKAYFSFNFINKKYFSSGCCNLNSL</sequence>